<feature type="coiled-coil region" evidence="1">
    <location>
        <begin position="441"/>
        <end position="468"/>
    </location>
</feature>
<name>A0A0A9CJN4_ARUDO</name>
<dbReference type="PANTHER" id="PTHR34452:SF1">
    <property type="entry name" value="SPORULATION-SPECIFIC PROTEIN"/>
    <property type="match status" value="1"/>
</dbReference>
<dbReference type="AlphaFoldDB" id="A0A0A9CJN4"/>
<reference evidence="3" key="1">
    <citation type="submission" date="2014-09" db="EMBL/GenBank/DDBJ databases">
        <authorList>
            <person name="Magalhaes I.L.F."/>
            <person name="Oliveira U."/>
            <person name="Santos F.R."/>
            <person name="Vidigal T.H.D.A."/>
            <person name="Brescovit A.D."/>
            <person name="Santos A.J."/>
        </authorList>
    </citation>
    <scope>NUCLEOTIDE SEQUENCE</scope>
    <source>
        <tissue evidence="3">Shoot tissue taken approximately 20 cm above the soil surface</tissue>
    </source>
</reference>
<reference evidence="3" key="2">
    <citation type="journal article" date="2015" name="Data Brief">
        <title>Shoot transcriptome of the giant reed, Arundo donax.</title>
        <authorList>
            <person name="Barrero R.A."/>
            <person name="Guerrero F.D."/>
            <person name="Moolhuijzen P."/>
            <person name="Goolsby J.A."/>
            <person name="Tidwell J."/>
            <person name="Bellgard S.E."/>
            <person name="Bellgard M.I."/>
        </authorList>
    </citation>
    <scope>NUCLEOTIDE SEQUENCE</scope>
    <source>
        <tissue evidence="3">Shoot tissue taken approximately 20 cm above the soil surface</tissue>
    </source>
</reference>
<keyword evidence="1" id="KW-0175">Coiled coil</keyword>
<dbReference type="EMBL" id="GBRH01223262">
    <property type="protein sequence ID" value="JAD74633.1"/>
    <property type="molecule type" value="Transcribed_RNA"/>
</dbReference>
<sequence length="475" mass="54405">MSSLLRNHGDELTNLKEQNKDLTQKLAEQSLKAEEFKNLSIHLRELKEKAEAGRKEKEGSLFAMQDSLRIAFIKEQYESKVQELKGQVFVSKKYAEEMLLKLQSALDEVETGRKNEIALAKRIEELSMKVSELEAEMQDLSADKRELSNAYDNMMTELECTKLNLDCCNEEKQKIEVEFQECSEERNRIRVELDLVKKLLENIALTDCDTPGATSIRHIQGDRTSESASKDTPNTTEIEEGEIQGANLSSNLSQVAEDVKKFGEHECITSTARKNVENGYRECESSVENRLKGHNGIKDISKEHKKLATDLNLFQKELERLKNENLSPLLPLDINLIDPSLSGLERTLSQLDMANEHLRSIFPSFKELPQSGNTLERVLALELELAEALQAKKKTDILFQSSFLKQHNDEAAVFQSFRDINELIQDTIELKRRQVAVENELREMQGRYSELSVQFAEVEGERQKLEMNLKNRTPR</sequence>
<feature type="coiled-coil region" evidence="1">
    <location>
        <begin position="116"/>
        <end position="185"/>
    </location>
</feature>
<evidence type="ECO:0000313" key="3">
    <source>
        <dbReference type="EMBL" id="JAD74633.1"/>
    </source>
</evidence>
<feature type="compositionally biased region" description="Basic and acidic residues" evidence="2">
    <location>
        <begin position="219"/>
        <end position="229"/>
    </location>
</feature>
<feature type="coiled-coil region" evidence="1">
    <location>
        <begin position="297"/>
        <end position="324"/>
    </location>
</feature>
<feature type="region of interest" description="Disordered" evidence="2">
    <location>
        <begin position="214"/>
        <end position="237"/>
    </location>
</feature>
<accession>A0A0A9CJN4</accession>
<feature type="coiled-coil region" evidence="1">
    <location>
        <begin position="5"/>
        <end position="56"/>
    </location>
</feature>
<dbReference type="PANTHER" id="PTHR34452">
    <property type="entry name" value="MYOSIN HEAVY CHAIN-RELATED PROTEIN"/>
    <property type="match status" value="1"/>
</dbReference>
<protein>
    <submittedName>
        <fullName evidence="3">Uncharacterized protein</fullName>
    </submittedName>
</protein>
<proteinExistence type="predicted"/>
<evidence type="ECO:0000256" key="2">
    <source>
        <dbReference type="SAM" id="MobiDB-lite"/>
    </source>
</evidence>
<organism evidence="3">
    <name type="scientific">Arundo donax</name>
    <name type="common">Giant reed</name>
    <name type="synonym">Donax arundinaceus</name>
    <dbReference type="NCBI Taxonomy" id="35708"/>
    <lineage>
        <taxon>Eukaryota</taxon>
        <taxon>Viridiplantae</taxon>
        <taxon>Streptophyta</taxon>
        <taxon>Embryophyta</taxon>
        <taxon>Tracheophyta</taxon>
        <taxon>Spermatophyta</taxon>
        <taxon>Magnoliopsida</taxon>
        <taxon>Liliopsida</taxon>
        <taxon>Poales</taxon>
        <taxon>Poaceae</taxon>
        <taxon>PACMAD clade</taxon>
        <taxon>Arundinoideae</taxon>
        <taxon>Arundineae</taxon>
        <taxon>Arundo</taxon>
    </lineage>
</organism>
<evidence type="ECO:0000256" key="1">
    <source>
        <dbReference type="SAM" id="Coils"/>
    </source>
</evidence>